<organism evidence="1">
    <name type="scientific">Tanacetum cinerariifolium</name>
    <name type="common">Dalmatian daisy</name>
    <name type="synonym">Chrysanthemum cinerariifolium</name>
    <dbReference type="NCBI Taxonomy" id="118510"/>
    <lineage>
        <taxon>Eukaryota</taxon>
        <taxon>Viridiplantae</taxon>
        <taxon>Streptophyta</taxon>
        <taxon>Embryophyta</taxon>
        <taxon>Tracheophyta</taxon>
        <taxon>Spermatophyta</taxon>
        <taxon>Magnoliopsida</taxon>
        <taxon>eudicotyledons</taxon>
        <taxon>Gunneridae</taxon>
        <taxon>Pentapetalae</taxon>
        <taxon>asterids</taxon>
        <taxon>campanulids</taxon>
        <taxon>Asterales</taxon>
        <taxon>Asteraceae</taxon>
        <taxon>Asteroideae</taxon>
        <taxon>Anthemideae</taxon>
        <taxon>Anthemidinae</taxon>
        <taxon>Tanacetum</taxon>
    </lineage>
</organism>
<name>A0A699RYJ6_TANCI</name>
<dbReference type="SUPFAM" id="SSF56219">
    <property type="entry name" value="DNase I-like"/>
    <property type="match status" value="1"/>
</dbReference>
<keyword evidence="1" id="KW-0808">Transferase</keyword>
<keyword evidence="1" id="KW-0548">Nucleotidyltransferase</keyword>
<dbReference type="EMBL" id="BKCJ011119640">
    <property type="protein sequence ID" value="GFC89211.1"/>
    <property type="molecule type" value="Genomic_DNA"/>
</dbReference>
<reference evidence="1" key="1">
    <citation type="journal article" date="2019" name="Sci. Rep.">
        <title>Draft genome of Tanacetum cinerariifolium, the natural source of mosquito coil.</title>
        <authorList>
            <person name="Yamashiro T."/>
            <person name="Shiraishi A."/>
            <person name="Satake H."/>
            <person name="Nakayama K."/>
        </authorList>
    </citation>
    <scope>NUCLEOTIDE SEQUENCE</scope>
</reference>
<protein>
    <submittedName>
        <fullName evidence="1">RNA-directed DNA polymerase, eukaryota</fullName>
    </submittedName>
</protein>
<accession>A0A699RYJ6</accession>
<sequence>GMIRNVEEVRTGNREENNDAFSDIQVNSYTKEAGTELLSSGHFKKSELPRTGGSILGLLDEEIGKWKREVIITGDFNEVRFKSDRFGSNFNGHGAQLFNSFFSGSGLVEVTLGGSHFTWC</sequence>
<evidence type="ECO:0000313" key="1">
    <source>
        <dbReference type="EMBL" id="GFC89211.1"/>
    </source>
</evidence>
<dbReference type="Gene3D" id="3.60.10.10">
    <property type="entry name" value="Endonuclease/exonuclease/phosphatase"/>
    <property type="match status" value="1"/>
</dbReference>
<dbReference type="AlphaFoldDB" id="A0A699RYJ6"/>
<proteinExistence type="predicted"/>
<comment type="caution">
    <text evidence="1">The sequence shown here is derived from an EMBL/GenBank/DDBJ whole genome shotgun (WGS) entry which is preliminary data.</text>
</comment>
<dbReference type="GO" id="GO:0003964">
    <property type="term" value="F:RNA-directed DNA polymerase activity"/>
    <property type="evidence" value="ECO:0007669"/>
    <property type="project" value="UniProtKB-KW"/>
</dbReference>
<keyword evidence="1" id="KW-0695">RNA-directed DNA polymerase</keyword>
<feature type="non-terminal residue" evidence="1">
    <location>
        <position position="1"/>
    </location>
</feature>
<feature type="non-terminal residue" evidence="1">
    <location>
        <position position="120"/>
    </location>
</feature>
<dbReference type="InterPro" id="IPR036691">
    <property type="entry name" value="Endo/exonu/phosph_ase_sf"/>
</dbReference>
<gene>
    <name evidence="1" type="ORF">Tci_861181</name>
</gene>